<proteinExistence type="predicted"/>
<dbReference type="Pfam" id="PF01557">
    <property type="entry name" value="FAA_hydrolase"/>
    <property type="match status" value="1"/>
</dbReference>
<evidence type="ECO:0000313" key="2">
    <source>
        <dbReference type="EMBL" id="MDF3836895.1"/>
    </source>
</evidence>
<dbReference type="InterPro" id="IPR011234">
    <property type="entry name" value="Fumarylacetoacetase-like_C"/>
</dbReference>
<dbReference type="SUPFAM" id="SSF56529">
    <property type="entry name" value="FAH"/>
    <property type="match status" value="1"/>
</dbReference>
<protein>
    <submittedName>
        <fullName evidence="2">Fumarylacetoacetate hydrolase family protein</fullName>
    </submittedName>
</protein>
<dbReference type="EMBL" id="JARJLM010000465">
    <property type="protein sequence ID" value="MDF3836895.1"/>
    <property type="molecule type" value="Genomic_DNA"/>
</dbReference>
<dbReference type="GO" id="GO:0016787">
    <property type="term" value="F:hydrolase activity"/>
    <property type="evidence" value="ECO:0007669"/>
    <property type="project" value="UniProtKB-KW"/>
</dbReference>
<evidence type="ECO:0000259" key="1">
    <source>
        <dbReference type="Pfam" id="PF01557"/>
    </source>
</evidence>
<keyword evidence="3" id="KW-1185">Reference proteome</keyword>
<comment type="caution">
    <text evidence="2">The sequence shown here is derived from an EMBL/GenBank/DDBJ whole genome shotgun (WGS) entry which is preliminary data.</text>
</comment>
<reference evidence="2 3" key="1">
    <citation type="submission" date="2023-03" db="EMBL/GenBank/DDBJ databases">
        <title>Draft assemblies of triclosan tolerant bacteria isolated from returned activated sludge.</title>
        <authorList>
            <person name="Van Hamelsveld S."/>
        </authorList>
    </citation>
    <scope>NUCLEOTIDE SEQUENCE [LARGE SCALE GENOMIC DNA]</scope>
    <source>
        <strain evidence="2 3">GW210010_S58</strain>
    </source>
</reference>
<accession>A0ABT6AW94</accession>
<sequence>MRLCTFSNAAVASHVGLALAGERVLDVTASFAGDARFATLLALIEHQDETLPAIRELARGYGQPGRAAQVHPLRQIRLEIPYRPPQIRCFSAYDQHLKNAFQQVLRHGVSPVAGFLMRALGMGKVPKGFYDTPVYYKGVRLNLSGHDSVVRRPDPGAMLDYEAELGVIVGKPGKNIGRADAMSHVFGYVIFNDFSERAQLMKEMRVRPSAGPAKGKDFDSSNSLGAWVVTADEIDDPHRLEVTVRVNGEVRGKGSTAWMTHRIDRIVSYASQNETLHGGELLATGCVPNCAGIEQWRFLDDGDRVEVEISGLGVLPNLITGH</sequence>
<dbReference type="Gene3D" id="3.90.850.10">
    <property type="entry name" value="Fumarylacetoacetase-like, C-terminal domain"/>
    <property type="match status" value="1"/>
</dbReference>
<evidence type="ECO:0000313" key="3">
    <source>
        <dbReference type="Proteomes" id="UP001216674"/>
    </source>
</evidence>
<gene>
    <name evidence="2" type="ORF">P3W85_28675</name>
</gene>
<organism evidence="2 3">
    <name type="scientific">Cupriavidus basilensis</name>
    <dbReference type="NCBI Taxonomy" id="68895"/>
    <lineage>
        <taxon>Bacteria</taxon>
        <taxon>Pseudomonadati</taxon>
        <taxon>Pseudomonadota</taxon>
        <taxon>Betaproteobacteria</taxon>
        <taxon>Burkholderiales</taxon>
        <taxon>Burkholderiaceae</taxon>
        <taxon>Cupriavidus</taxon>
    </lineage>
</organism>
<dbReference type="InterPro" id="IPR036663">
    <property type="entry name" value="Fumarylacetoacetase_C_sf"/>
</dbReference>
<keyword evidence="2" id="KW-0378">Hydrolase</keyword>
<dbReference type="Proteomes" id="UP001216674">
    <property type="component" value="Unassembled WGS sequence"/>
</dbReference>
<dbReference type="RefSeq" id="WP_017230086.1">
    <property type="nucleotide sequence ID" value="NZ_JARJLM010000465.1"/>
</dbReference>
<dbReference type="PANTHER" id="PTHR43211">
    <property type="entry name" value="FUMARYLACETOACETATE HYDROLASE"/>
    <property type="match status" value="1"/>
</dbReference>
<feature type="domain" description="Fumarylacetoacetase-like C-terminal" evidence="1">
    <location>
        <begin position="124"/>
        <end position="317"/>
    </location>
</feature>
<dbReference type="PANTHER" id="PTHR43211:SF1">
    <property type="entry name" value="BLL6422 PROTEIN"/>
    <property type="match status" value="1"/>
</dbReference>
<name>A0ABT6AW94_9BURK</name>